<sequence>MIFAGHRPYYSLYPGQLQELSGQTHSVIVDGRNVGEPDAFIDAGFVYKGIGRGDKNGHKMFE</sequence>
<evidence type="ECO:0000313" key="2">
    <source>
        <dbReference type="Proteomes" id="UP000273978"/>
    </source>
</evidence>
<dbReference type="EMBL" id="RJJF01000021">
    <property type="protein sequence ID" value="RNI07246.1"/>
    <property type="molecule type" value="Genomic_DNA"/>
</dbReference>
<accession>A0A3M9L1T2</accession>
<proteinExistence type="predicted"/>
<dbReference type="AlphaFoldDB" id="A0A3M9L1T2"/>
<organism evidence="1 2">
    <name type="scientific">Methanohalophilus euhalobius</name>
    <dbReference type="NCBI Taxonomy" id="51203"/>
    <lineage>
        <taxon>Archaea</taxon>
        <taxon>Methanobacteriati</taxon>
        <taxon>Methanobacteriota</taxon>
        <taxon>Stenosarchaea group</taxon>
        <taxon>Methanomicrobia</taxon>
        <taxon>Methanosarcinales</taxon>
        <taxon>Methanosarcinaceae</taxon>
        <taxon>Methanohalophilus</taxon>
    </lineage>
</organism>
<reference evidence="1 2" key="1">
    <citation type="submission" date="2018-10" db="EMBL/GenBank/DDBJ databases">
        <title>Cultivation of a novel Methanohalophilus strain from Kebrit Deep of the Red Sea and a genomic comparison of members of the genus Methanohalophilus.</title>
        <authorList>
            <person name="Guan Y."/>
            <person name="Ngugi D.K."/>
            <person name="Stingl U."/>
        </authorList>
    </citation>
    <scope>NUCLEOTIDE SEQUENCE [LARGE SCALE GENOMIC DNA]</scope>
    <source>
        <strain evidence="1 2">DSM 10369</strain>
    </source>
</reference>
<gene>
    <name evidence="1" type="ORF">EDD83_10045</name>
</gene>
<evidence type="ECO:0008006" key="3">
    <source>
        <dbReference type="Google" id="ProtNLM"/>
    </source>
</evidence>
<name>A0A3M9L1T2_9EURY</name>
<comment type="caution">
    <text evidence="1">The sequence shown here is derived from an EMBL/GenBank/DDBJ whole genome shotgun (WGS) entry which is preliminary data.</text>
</comment>
<dbReference type="Proteomes" id="UP000273978">
    <property type="component" value="Unassembled WGS sequence"/>
</dbReference>
<protein>
    <recommendedName>
        <fullName evidence="3">UDP-N-acetyl-D-mannosaminuronic acid dehydrogenase</fullName>
    </recommendedName>
</protein>
<dbReference type="Gene3D" id="3.40.50.720">
    <property type="entry name" value="NAD(P)-binding Rossmann-like Domain"/>
    <property type="match status" value="1"/>
</dbReference>
<evidence type="ECO:0000313" key="1">
    <source>
        <dbReference type="EMBL" id="RNI07246.1"/>
    </source>
</evidence>